<evidence type="ECO:0000256" key="4">
    <source>
        <dbReference type="ARBA" id="ARBA00022840"/>
    </source>
</evidence>
<dbReference type="SUPFAM" id="SSF48452">
    <property type="entry name" value="TPR-like"/>
    <property type="match status" value="2"/>
</dbReference>
<dbReference type="Gene3D" id="1.10.510.10">
    <property type="entry name" value="Transferase(Phosphotransferase) domain 1"/>
    <property type="match status" value="1"/>
</dbReference>
<dbReference type="EMBL" id="JAIRAU010000019">
    <property type="protein sequence ID" value="MBZ5710771.1"/>
    <property type="molecule type" value="Genomic_DNA"/>
</dbReference>
<keyword evidence="3 7" id="KW-0418">Kinase</keyword>
<dbReference type="PANTHER" id="PTHR43289">
    <property type="entry name" value="MITOGEN-ACTIVATED PROTEIN KINASE KINASE KINASE 20-RELATED"/>
    <property type="match status" value="1"/>
</dbReference>
<dbReference type="PROSITE" id="PS50011">
    <property type="entry name" value="PROTEIN_KINASE_DOM"/>
    <property type="match status" value="1"/>
</dbReference>
<evidence type="ECO:0000259" key="6">
    <source>
        <dbReference type="PROSITE" id="PS50011"/>
    </source>
</evidence>
<keyword evidence="4 5" id="KW-0067">ATP-binding</keyword>
<protein>
    <submittedName>
        <fullName evidence="7">Serine/threonine-protein kinase</fullName>
    </submittedName>
</protein>
<sequence length="944" mass="101798">MDPEQEHTWPGLERLGAAERDLEGEAMFRRLSASMFGTSHAPVLIGRFRVLETLGQGGMGVVYAAEDSQLDRLVAIKVIRDDRLRDGPKDRARLLREARMQAKLSHPNVVQIHEVNENDGGLFIVMELVPGATLRQWLDREPRSLAAILERFVEAARGLSAAHRVGIVHRDFKLANALVGEDDRVRIADFGLALGELAEAETHPDRPSAGAGASAATSRYAGTPAYMSPEQVRGLACDARSDQYSFAVALSEAVFRRPPPPALERLAEHAGTPALPADRAVPQWLRRALERALALDPADRHPSMDALVDVLLAAPRRRRRQLVALGLVAALGTATAVGAAMRGDSPQSSCAPPDERIAGLWDDARRNRLADAFAATDLPYAADSWRRARAGLDEYAERWATAGHDNCVATRLRGEQSERMFDLTAACLARHRTAWTTLLDSFAQADVALVADAEDLIAALPDPQQCRAAAARQAELGGPSRAPDDKVRAILDRAKIFTGTHQGREAVALLGGALPGIREVGDVGGEAEALLLLAQGQGRLLGDGPGAVRSLHLAYDRAVAAGRGDLTWEVWNELARVSATLFDRPAEARTWLAHAQAARPSDSPVADAALLSVESEILRAEHRPADAVALRRSALGILQSYWPAGHPELTLARQTLAAGLGEAERLDEARAQHLQLLDELRARLGADHPAAARVEVNLGLDVFELGRHAEARTYLEHARAVLTRTYGGAHPEVAAIDVTLGQLDLEDDDLARATARVEGALAGYDATVPRAHTDRVTTLAFLSELYRLGGQLPRQLAISQELLDIHDADPGRGDVDVAGVLANIGDHLCQLGRCPEALPYFNRLMALQLDEPPEEPALRALPLRGMGLVYAARGQPELAIAFLEQALEILERAPNERLGMADMTVATMRELADALAAVRRDPARVRELRKRAAAVEAAAAAAGE</sequence>
<gene>
    <name evidence="7" type="ORF">K7C98_16040</name>
</gene>
<reference evidence="7" key="1">
    <citation type="submission" date="2021-08" db="EMBL/GenBank/DDBJ databases">
        <authorList>
            <person name="Stevens D.C."/>
        </authorList>
    </citation>
    <scope>NUCLEOTIDE SEQUENCE</scope>
    <source>
        <strain evidence="7">DSM 53165</strain>
    </source>
</reference>
<dbReference type="GO" id="GO:0016301">
    <property type="term" value="F:kinase activity"/>
    <property type="evidence" value="ECO:0007669"/>
    <property type="project" value="UniProtKB-KW"/>
</dbReference>
<keyword evidence="8" id="KW-1185">Reference proteome</keyword>
<dbReference type="InterPro" id="IPR011009">
    <property type="entry name" value="Kinase-like_dom_sf"/>
</dbReference>
<comment type="caution">
    <text evidence="7">The sequence shown here is derived from an EMBL/GenBank/DDBJ whole genome shotgun (WGS) entry which is preliminary data.</text>
</comment>
<dbReference type="RefSeq" id="WP_224192541.1">
    <property type="nucleotide sequence ID" value="NZ_JAIRAU010000019.1"/>
</dbReference>
<dbReference type="Pfam" id="PF00069">
    <property type="entry name" value="Pkinase"/>
    <property type="match status" value="1"/>
</dbReference>
<dbReference type="PANTHER" id="PTHR43289:SF6">
    <property type="entry name" value="SERINE_THREONINE-PROTEIN KINASE NEKL-3"/>
    <property type="match status" value="1"/>
</dbReference>
<keyword evidence="1" id="KW-0808">Transferase</keyword>
<evidence type="ECO:0000256" key="1">
    <source>
        <dbReference type="ARBA" id="ARBA00022679"/>
    </source>
</evidence>
<evidence type="ECO:0000256" key="3">
    <source>
        <dbReference type="ARBA" id="ARBA00022777"/>
    </source>
</evidence>
<dbReference type="PROSITE" id="PS00107">
    <property type="entry name" value="PROTEIN_KINASE_ATP"/>
    <property type="match status" value="1"/>
</dbReference>
<feature type="binding site" evidence="5">
    <location>
        <position position="77"/>
    </location>
    <ligand>
        <name>ATP</name>
        <dbReference type="ChEBI" id="CHEBI:30616"/>
    </ligand>
</feature>
<evidence type="ECO:0000313" key="8">
    <source>
        <dbReference type="Proteomes" id="UP001139031"/>
    </source>
</evidence>
<keyword evidence="2 5" id="KW-0547">Nucleotide-binding</keyword>
<evidence type="ECO:0000313" key="7">
    <source>
        <dbReference type="EMBL" id="MBZ5710771.1"/>
    </source>
</evidence>
<accession>A0ABS7TRG5</accession>
<dbReference type="Proteomes" id="UP001139031">
    <property type="component" value="Unassembled WGS sequence"/>
</dbReference>
<dbReference type="Pfam" id="PF13424">
    <property type="entry name" value="TPR_12"/>
    <property type="match status" value="2"/>
</dbReference>
<dbReference type="Gene3D" id="1.25.40.10">
    <property type="entry name" value="Tetratricopeptide repeat domain"/>
    <property type="match status" value="2"/>
</dbReference>
<dbReference type="SMART" id="SM00028">
    <property type="entry name" value="TPR"/>
    <property type="match status" value="3"/>
</dbReference>
<name>A0ABS7TRG5_9BACT</name>
<feature type="domain" description="Protein kinase" evidence="6">
    <location>
        <begin position="48"/>
        <end position="312"/>
    </location>
</feature>
<dbReference type="InterPro" id="IPR011990">
    <property type="entry name" value="TPR-like_helical_dom_sf"/>
</dbReference>
<dbReference type="CDD" id="cd14014">
    <property type="entry name" value="STKc_PknB_like"/>
    <property type="match status" value="1"/>
</dbReference>
<organism evidence="7 8">
    <name type="scientific">Nannocystis pusilla</name>
    <dbReference type="NCBI Taxonomy" id="889268"/>
    <lineage>
        <taxon>Bacteria</taxon>
        <taxon>Pseudomonadati</taxon>
        <taxon>Myxococcota</taxon>
        <taxon>Polyangia</taxon>
        <taxon>Nannocystales</taxon>
        <taxon>Nannocystaceae</taxon>
        <taxon>Nannocystis</taxon>
    </lineage>
</organism>
<dbReference type="SUPFAM" id="SSF56112">
    <property type="entry name" value="Protein kinase-like (PK-like)"/>
    <property type="match status" value="1"/>
</dbReference>
<dbReference type="Gene3D" id="3.30.200.20">
    <property type="entry name" value="Phosphorylase Kinase, domain 1"/>
    <property type="match status" value="1"/>
</dbReference>
<dbReference type="InterPro" id="IPR019734">
    <property type="entry name" value="TPR_rpt"/>
</dbReference>
<evidence type="ECO:0000256" key="2">
    <source>
        <dbReference type="ARBA" id="ARBA00022741"/>
    </source>
</evidence>
<dbReference type="InterPro" id="IPR000719">
    <property type="entry name" value="Prot_kinase_dom"/>
</dbReference>
<proteinExistence type="predicted"/>
<dbReference type="InterPro" id="IPR017441">
    <property type="entry name" value="Protein_kinase_ATP_BS"/>
</dbReference>
<evidence type="ECO:0000256" key="5">
    <source>
        <dbReference type="PROSITE-ProRule" id="PRU10141"/>
    </source>
</evidence>